<dbReference type="RefSeq" id="WP_243648741.1">
    <property type="nucleotide sequence ID" value="NZ_SMAG01000009.1"/>
</dbReference>
<dbReference type="Gene3D" id="3.60.21.10">
    <property type="match status" value="1"/>
</dbReference>
<evidence type="ECO:0000313" key="6">
    <source>
        <dbReference type="Proteomes" id="UP000294937"/>
    </source>
</evidence>
<feature type="signal peptide" evidence="2">
    <location>
        <begin position="1"/>
        <end position="25"/>
    </location>
</feature>
<dbReference type="InterPro" id="IPR004843">
    <property type="entry name" value="Calcineurin-like_PHP"/>
</dbReference>
<comment type="caution">
    <text evidence="5">The sequence shown here is derived from an EMBL/GenBank/DDBJ whole genome shotgun (WGS) entry which is preliminary data.</text>
</comment>
<accession>A0A4V2UUT5</accession>
<feature type="domain" description="5'-Nucleotidase C-terminal" evidence="4">
    <location>
        <begin position="350"/>
        <end position="522"/>
    </location>
</feature>
<keyword evidence="2" id="KW-0378">Hydrolase</keyword>
<dbReference type="InterPro" id="IPR036907">
    <property type="entry name" value="5'-Nucleotdase_C_sf"/>
</dbReference>
<dbReference type="PANTHER" id="PTHR11575">
    <property type="entry name" value="5'-NUCLEOTIDASE-RELATED"/>
    <property type="match status" value="1"/>
</dbReference>
<gene>
    <name evidence="5" type="ORF">EDD58_10959</name>
</gene>
<dbReference type="GO" id="GO:0016787">
    <property type="term" value="F:hydrolase activity"/>
    <property type="evidence" value="ECO:0007669"/>
    <property type="project" value="UniProtKB-KW"/>
</dbReference>
<dbReference type="InterPro" id="IPR008334">
    <property type="entry name" value="5'-Nucleotdase_C"/>
</dbReference>
<dbReference type="SUPFAM" id="SSF56300">
    <property type="entry name" value="Metallo-dependent phosphatases"/>
    <property type="match status" value="1"/>
</dbReference>
<keyword evidence="1 2" id="KW-0732">Signal</keyword>
<dbReference type="Pfam" id="PF00149">
    <property type="entry name" value="Metallophos"/>
    <property type="match status" value="1"/>
</dbReference>
<comment type="similarity">
    <text evidence="2">Belongs to the 5'-nucleotidase family.</text>
</comment>
<dbReference type="EMBL" id="SMAG01000009">
    <property type="protein sequence ID" value="TCS93117.1"/>
    <property type="molecule type" value="Genomic_DNA"/>
</dbReference>
<reference evidence="5 6" key="1">
    <citation type="submission" date="2019-03" db="EMBL/GenBank/DDBJ databases">
        <title>Genomic Encyclopedia of Type Strains, Phase IV (KMG-IV): sequencing the most valuable type-strain genomes for metagenomic binning, comparative biology and taxonomic classification.</title>
        <authorList>
            <person name="Goeker M."/>
        </authorList>
    </citation>
    <scope>NUCLEOTIDE SEQUENCE [LARGE SCALE GENOMIC DNA]</scope>
    <source>
        <strain evidence="5 6">DSM 45707</strain>
    </source>
</reference>
<evidence type="ECO:0000259" key="4">
    <source>
        <dbReference type="Pfam" id="PF02872"/>
    </source>
</evidence>
<proteinExistence type="inferred from homology"/>
<dbReference type="PANTHER" id="PTHR11575:SF6">
    <property type="entry name" value="2',3'-CYCLIC-NUCLEOTIDE 2'-PHOSPHODIESTERASE_3'-NUCLEOTIDASE"/>
    <property type="match status" value="1"/>
</dbReference>
<protein>
    <submittedName>
        <fullName evidence="5">2',3'-cyclic-nucleotide 2'-phosphodiesterase/3'-nucleotidase</fullName>
    </submittedName>
</protein>
<dbReference type="GO" id="GO:0030288">
    <property type="term" value="C:outer membrane-bounded periplasmic space"/>
    <property type="evidence" value="ECO:0007669"/>
    <property type="project" value="TreeGrafter"/>
</dbReference>
<dbReference type="GO" id="GO:0009166">
    <property type="term" value="P:nucleotide catabolic process"/>
    <property type="evidence" value="ECO:0007669"/>
    <property type="project" value="InterPro"/>
</dbReference>
<dbReference type="PRINTS" id="PR01607">
    <property type="entry name" value="APYRASEFAMLY"/>
</dbReference>
<keyword evidence="2" id="KW-0547">Nucleotide-binding</keyword>
<organism evidence="5 6">
    <name type="scientific">Hazenella coriacea</name>
    <dbReference type="NCBI Taxonomy" id="1179467"/>
    <lineage>
        <taxon>Bacteria</taxon>
        <taxon>Bacillati</taxon>
        <taxon>Bacillota</taxon>
        <taxon>Bacilli</taxon>
        <taxon>Bacillales</taxon>
        <taxon>Thermoactinomycetaceae</taxon>
        <taxon>Hazenella</taxon>
    </lineage>
</organism>
<dbReference type="Gene3D" id="3.90.780.10">
    <property type="entry name" value="5'-Nucleotidase, C-terminal domain"/>
    <property type="match status" value="1"/>
</dbReference>
<feature type="chain" id="PRO_5039762387" evidence="2">
    <location>
        <begin position="26"/>
        <end position="564"/>
    </location>
</feature>
<evidence type="ECO:0000259" key="3">
    <source>
        <dbReference type="Pfam" id="PF00149"/>
    </source>
</evidence>
<dbReference type="AlphaFoldDB" id="A0A4V2UUT5"/>
<dbReference type="GO" id="GO:0000166">
    <property type="term" value="F:nucleotide binding"/>
    <property type="evidence" value="ECO:0007669"/>
    <property type="project" value="UniProtKB-KW"/>
</dbReference>
<dbReference type="InterPro" id="IPR006179">
    <property type="entry name" value="5_nucleotidase/apyrase"/>
</dbReference>
<keyword evidence="6" id="KW-1185">Reference proteome</keyword>
<dbReference type="Pfam" id="PF02872">
    <property type="entry name" value="5_nucleotid_C"/>
    <property type="match status" value="1"/>
</dbReference>
<feature type="domain" description="Calcineurin-like phosphoesterase" evidence="3">
    <location>
        <begin position="39"/>
        <end position="274"/>
    </location>
</feature>
<evidence type="ECO:0000256" key="1">
    <source>
        <dbReference type="ARBA" id="ARBA00022729"/>
    </source>
</evidence>
<evidence type="ECO:0000256" key="2">
    <source>
        <dbReference type="RuleBase" id="RU362119"/>
    </source>
</evidence>
<dbReference type="InterPro" id="IPR029052">
    <property type="entry name" value="Metallo-depent_PP-like"/>
</dbReference>
<dbReference type="SUPFAM" id="SSF55816">
    <property type="entry name" value="5'-nucleotidase (syn. UDP-sugar hydrolase), C-terminal domain"/>
    <property type="match status" value="1"/>
</dbReference>
<name>A0A4V2UUT5_9BACL</name>
<sequence>MIRKKFGLSALTLLLTISLTTSLTATNTVSAKEKEQKVTIMLTSDLHGYITPIQYTNNEPVDHGLAKVSTLIKQVRQQNPNALLLDNGDLIQGSPMEYYHARFDNKPIDPMILTMNALKYDSMTIGNHEYNYGQAVMEKAMNEAKFPWLSANTVWKGTNKVYTKPYQVFKMKNGLRVGVLGLTTKKIPNWEDPKNIAHLDFLDPVETAKKWVPHLKKKEKVDVVVIAYHGGLEHKKEADGTITPLPSHDGENQAYELATQVKDLDVILTGHMHIALPDVRVNGVLVTEPGKWGSHLSVVDLNVKKKKGKWMVTDKKAQLLSVEGVPADPKVLKLIQNYETKTQAFLDQPVGKISEDLSVTNHHYVRTHDTALIQFINKVQMEASGATISSTSLFDNTVTGLPENVTTRDILSTYIYPNTLKVIQVKGSDIKAALEQTAKYFKQNNGQEPVEVNPLYLSPKVQHYNYDMWEGVQYTIDVSKSEGQRIVELNDLNGQPLDLNKEYNIVLNNYRAGGGGNYPMFAGKPVLKDINIEVSELMTNYIGEQGTVQAEVDHNWKIIGGLVE</sequence>
<evidence type="ECO:0000313" key="5">
    <source>
        <dbReference type="EMBL" id="TCS93117.1"/>
    </source>
</evidence>
<dbReference type="Proteomes" id="UP000294937">
    <property type="component" value="Unassembled WGS sequence"/>
</dbReference>